<accession>A0ACC2FL57</accession>
<dbReference type="Proteomes" id="UP001157502">
    <property type="component" value="Chromosome 25"/>
</dbReference>
<evidence type="ECO:0000313" key="1">
    <source>
        <dbReference type="EMBL" id="KAJ7992114.1"/>
    </source>
</evidence>
<gene>
    <name evidence="1" type="ORF">DPEC_G00275190</name>
</gene>
<name>A0ACC2FL57_DALPE</name>
<dbReference type="EMBL" id="CM055752">
    <property type="protein sequence ID" value="KAJ7992114.1"/>
    <property type="molecule type" value="Genomic_DNA"/>
</dbReference>
<organism evidence="1 2">
    <name type="scientific">Dallia pectoralis</name>
    <name type="common">Alaska blackfish</name>
    <dbReference type="NCBI Taxonomy" id="75939"/>
    <lineage>
        <taxon>Eukaryota</taxon>
        <taxon>Metazoa</taxon>
        <taxon>Chordata</taxon>
        <taxon>Craniata</taxon>
        <taxon>Vertebrata</taxon>
        <taxon>Euteleostomi</taxon>
        <taxon>Actinopterygii</taxon>
        <taxon>Neopterygii</taxon>
        <taxon>Teleostei</taxon>
        <taxon>Protacanthopterygii</taxon>
        <taxon>Esociformes</taxon>
        <taxon>Umbridae</taxon>
        <taxon>Dallia</taxon>
    </lineage>
</organism>
<reference evidence="1" key="1">
    <citation type="submission" date="2021-05" db="EMBL/GenBank/DDBJ databases">
        <authorList>
            <person name="Pan Q."/>
            <person name="Jouanno E."/>
            <person name="Zahm M."/>
            <person name="Klopp C."/>
            <person name="Cabau C."/>
            <person name="Louis A."/>
            <person name="Berthelot C."/>
            <person name="Parey E."/>
            <person name="Roest Crollius H."/>
            <person name="Montfort J."/>
            <person name="Robinson-Rechavi M."/>
            <person name="Bouchez O."/>
            <person name="Lampietro C."/>
            <person name="Lopez Roques C."/>
            <person name="Donnadieu C."/>
            <person name="Postlethwait J."/>
            <person name="Bobe J."/>
            <person name="Dillon D."/>
            <person name="Chandos A."/>
            <person name="von Hippel F."/>
            <person name="Guiguen Y."/>
        </authorList>
    </citation>
    <scope>NUCLEOTIDE SEQUENCE</scope>
    <source>
        <strain evidence="1">YG-Jan2019</strain>
    </source>
</reference>
<sequence length="778" mass="86946">MTDAHLLTVHRWICPSTQPINMLVSRLLCGSLLPLLVLCFGQEQCRNLERQRQFNESSVVKTLQCFTNYHSTVHCSWEENIPTSSEAPLALYYWDDYYGDREILCEPVGELVLSAVHGRQTTQCQYHPHKASFGINSPHCVFFKTPGLGLSASLRAQNIRMLRPVDLSEQVAVGGGRLLTWSSPYPESSSLTSTLSYQVNYRSNPQDDWTAVETNAIRWTVNATEQRPGSRHQARVRARGTIGLWSEWSPLVAWQNEGPPTVDCTLDSETVVTCSWVENRNLAQILTYQLYWRANDTARKQVCCDNPVVRASSGDPTLTHSCTFSVRDPAQLEVELLPTPHNSKTFRPHKNIRPDRPVNLTSEKKNGNLILNWKNTEDLAYDMFYEVHYWSIDNPNDSKVQQVGFHYITIPWASVRSSHRYRVQVRAVLIPGDRDTYEGLPSEWTDPVDWTLPHPDAYWSFSTFIYVFIAVVVCVVFVLLYAFIPACQRRVVMWEVSVPTPFKSKVLEEVMKKPPDSSGFSQSDRCEKTVICRLQSLETGDNVKLSSTCSSDDRLWSTLDEQFHSITRRGRSLSSSSVLLSACSTSATDTSGLSFSGPYIFCSDTSPTSSCLRSLHHPCEASANGCSDHGPPVDVSPQSMAPPIFVSHDDYVVLPQVILSTEDVSGGLNSDGVTEWPESDMNSPTLMPSPSPICPLPGDNEDPPPEYSPSLSGTFALSSLRPSFQTTGYCFLPVPEATGGWDHMQPPGLPAGVSVEAVRRHGESTVQDPYYRMLNLIP</sequence>
<protein>
    <submittedName>
        <fullName evidence="1">Uncharacterized protein</fullName>
    </submittedName>
</protein>
<proteinExistence type="predicted"/>
<evidence type="ECO:0000313" key="2">
    <source>
        <dbReference type="Proteomes" id="UP001157502"/>
    </source>
</evidence>
<keyword evidence="2" id="KW-1185">Reference proteome</keyword>
<comment type="caution">
    <text evidence="1">The sequence shown here is derived from an EMBL/GenBank/DDBJ whole genome shotgun (WGS) entry which is preliminary data.</text>
</comment>